<sequence length="223" mass="24555">VNERSLAAHGSPSAARLVAVSKTKPAEDIEHLYAAGHRHFGENYVQELVEKSKKLPSDICWHFIGGLQSNKCKTLAGIPNLWAVETLDSRKRAQLLDHACMQVERAEPLRVFVQVNTSGEESKSGVTTEEAEQLCGFIHEYCPHLQLAGLMTIGAPDRELAEGEINPDFASLRQCRDQIVAHLKLNELELSMGMSNDFAQAIDAGSTNVRVGSSIFGARNYQR</sequence>
<name>A0A4V1IWW2_9FUNG</name>
<dbReference type="InterPro" id="IPR029066">
    <property type="entry name" value="PLP-binding_barrel"/>
</dbReference>
<protein>
    <recommendedName>
        <fullName evidence="4">Alanine racemase N-terminal domain-containing protein</fullName>
    </recommendedName>
</protein>
<evidence type="ECO:0000256" key="1">
    <source>
        <dbReference type="ARBA" id="ARBA00022898"/>
    </source>
</evidence>
<dbReference type="STRING" id="78915.A0A4V1IWW2"/>
<feature type="domain" description="Alanine racemase N-terminal" evidence="4">
    <location>
        <begin position="4"/>
        <end position="219"/>
    </location>
</feature>
<dbReference type="PROSITE" id="PS01211">
    <property type="entry name" value="UPF0001"/>
    <property type="match status" value="1"/>
</dbReference>
<dbReference type="OrthoDB" id="10264196at2759"/>
<dbReference type="SUPFAM" id="SSF51419">
    <property type="entry name" value="PLP-binding barrel"/>
    <property type="match status" value="1"/>
</dbReference>
<gene>
    <name evidence="5" type="ORF">THASP1DRAFT_29245</name>
</gene>
<dbReference type="PIRSF" id="PIRSF004848">
    <property type="entry name" value="YBL036c_PLPDEIII"/>
    <property type="match status" value="1"/>
</dbReference>
<evidence type="ECO:0000313" key="5">
    <source>
        <dbReference type="EMBL" id="RKP08949.1"/>
    </source>
</evidence>
<keyword evidence="6" id="KW-1185">Reference proteome</keyword>
<accession>A0A4V1IWW2</accession>
<dbReference type="PANTHER" id="PTHR10146:SF14">
    <property type="entry name" value="PYRIDOXAL PHOSPHATE HOMEOSTASIS PROTEIN"/>
    <property type="match status" value="1"/>
</dbReference>
<dbReference type="PANTHER" id="PTHR10146">
    <property type="entry name" value="PROLINE SYNTHETASE CO-TRANSCRIBED BACTERIAL HOMOLOG PROTEIN"/>
    <property type="match status" value="1"/>
</dbReference>
<dbReference type="Gene3D" id="3.20.20.10">
    <property type="entry name" value="Alanine racemase"/>
    <property type="match status" value="1"/>
</dbReference>
<feature type="modified residue" description="N6-(pyridoxal phosphate)lysine" evidence="2">
    <location>
        <position position="22"/>
    </location>
</feature>
<comment type="cofactor">
    <cofactor evidence="2">
        <name>pyridoxal 5'-phosphate</name>
        <dbReference type="ChEBI" id="CHEBI:597326"/>
    </cofactor>
</comment>
<dbReference type="CDD" id="cd06822">
    <property type="entry name" value="PLPDE_III_YBL036c_euk"/>
    <property type="match status" value="1"/>
</dbReference>
<keyword evidence="1 2" id="KW-0663">Pyridoxal phosphate</keyword>
<dbReference type="InterPro" id="IPR001608">
    <property type="entry name" value="Ala_racemase_N"/>
</dbReference>
<evidence type="ECO:0000256" key="2">
    <source>
        <dbReference type="PIRSR" id="PIRSR004848-1"/>
    </source>
</evidence>
<dbReference type="HAMAP" id="MF_02087">
    <property type="entry name" value="PLP_homeostasis"/>
    <property type="match status" value="1"/>
</dbReference>
<evidence type="ECO:0000256" key="3">
    <source>
        <dbReference type="RuleBase" id="RU004514"/>
    </source>
</evidence>
<proteinExistence type="inferred from homology"/>
<feature type="non-terminal residue" evidence="5">
    <location>
        <position position="1"/>
    </location>
</feature>
<dbReference type="FunFam" id="3.20.20.10:FF:000007">
    <property type="entry name" value="Pyridoxal phosphate homeostasis protein"/>
    <property type="match status" value="1"/>
</dbReference>
<evidence type="ECO:0000259" key="4">
    <source>
        <dbReference type="Pfam" id="PF01168"/>
    </source>
</evidence>
<dbReference type="InterPro" id="IPR011078">
    <property type="entry name" value="PyrdxlP_homeostasis"/>
</dbReference>
<dbReference type="AlphaFoldDB" id="A0A4V1IWW2"/>
<dbReference type="NCBIfam" id="TIGR00044">
    <property type="entry name" value="YggS family pyridoxal phosphate-dependent enzyme"/>
    <property type="match status" value="1"/>
</dbReference>
<reference evidence="6" key="1">
    <citation type="journal article" date="2018" name="Nat. Microbiol.">
        <title>Leveraging single-cell genomics to expand the fungal tree of life.</title>
        <authorList>
            <person name="Ahrendt S.R."/>
            <person name="Quandt C.A."/>
            <person name="Ciobanu D."/>
            <person name="Clum A."/>
            <person name="Salamov A."/>
            <person name="Andreopoulos B."/>
            <person name="Cheng J.F."/>
            <person name="Woyke T."/>
            <person name="Pelin A."/>
            <person name="Henrissat B."/>
            <person name="Reynolds N.K."/>
            <person name="Benny G.L."/>
            <person name="Smith M.E."/>
            <person name="James T.Y."/>
            <person name="Grigoriev I.V."/>
        </authorList>
    </citation>
    <scope>NUCLEOTIDE SEQUENCE [LARGE SCALE GENOMIC DNA]</scope>
    <source>
        <strain evidence="6">RSA 1356</strain>
    </source>
</reference>
<dbReference type="EMBL" id="KZ992555">
    <property type="protein sequence ID" value="RKP08949.1"/>
    <property type="molecule type" value="Genomic_DNA"/>
</dbReference>
<evidence type="ECO:0000313" key="6">
    <source>
        <dbReference type="Proteomes" id="UP000271241"/>
    </source>
</evidence>
<dbReference type="Pfam" id="PF01168">
    <property type="entry name" value="Ala_racemase_N"/>
    <property type="match status" value="1"/>
</dbReference>
<comment type="similarity">
    <text evidence="3">Belongs to the pyridoxal phosphate-binding protein YggS/PROSC family.</text>
</comment>
<organism evidence="5 6">
    <name type="scientific">Thamnocephalis sphaerospora</name>
    <dbReference type="NCBI Taxonomy" id="78915"/>
    <lineage>
        <taxon>Eukaryota</taxon>
        <taxon>Fungi</taxon>
        <taxon>Fungi incertae sedis</taxon>
        <taxon>Zoopagomycota</taxon>
        <taxon>Zoopagomycotina</taxon>
        <taxon>Zoopagomycetes</taxon>
        <taxon>Zoopagales</taxon>
        <taxon>Sigmoideomycetaceae</taxon>
        <taxon>Thamnocephalis</taxon>
    </lineage>
</organism>
<dbReference type="GO" id="GO:0030170">
    <property type="term" value="F:pyridoxal phosphate binding"/>
    <property type="evidence" value="ECO:0007669"/>
    <property type="project" value="InterPro"/>
</dbReference>
<dbReference type="Proteomes" id="UP000271241">
    <property type="component" value="Unassembled WGS sequence"/>
</dbReference>